<dbReference type="PIRSF" id="PIRSF036389">
    <property type="entry name" value="IOR_B"/>
    <property type="match status" value="1"/>
</dbReference>
<reference evidence="3" key="1">
    <citation type="journal article" date="2019" name="ISME J.">
        <title>Evolution in action: habitat transition from sediment to the pelagial leads to genome streamlining in Methylophilaceae.</title>
        <authorList>
            <person name="Salcher M."/>
            <person name="Schaefle D."/>
            <person name="Kaspar M."/>
            <person name="Neuenschwander S.M."/>
            <person name="Ghai R."/>
        </authorList>
    </citation>
    <scope>NUCLEOTIDE SEQUENCE [LARGE SCALE GENOMIC DNA]</scope>
    <source>
        <strain evidence="3">MMS-M-51</strain>
    </source>
</reference>
<dbReference type="KEGG" id="mmec:FIU01_00995"/>
<evidence type="ECO:0000313" key="2">
    <source>
        <dbReference type="EMBL" id="QDC43237.1"/>
    </source>
</evidence>
<dbReference type="InterPro" id="IPR046867">
    <property type="entry name" value="AldOxase/xan_DH_MoCoBD2"/>
</dbReference>
<dbReference type="PANTHER" id="PTHR47495:SF2">
    <property type="entry name" value="ALDEHYDE DEHYDROGENASE"/>
    <property type="match status" value="1"/>
</dbReference>
<dbReference type="InterPro" id="IPR008274">
    <property type="entry name" value="AldOxase/xan_DH_MoCoBD1"/>
</dbReference>
<feature type="domain" description="Aldehyde oxidase/xanthine dehydrogenase a/b hammerhead" evidence="1">
    <location>
        <begin position="211"/>
        <end position="289"/>
    </location>
</feature>
<sequence length="720" mass="77504">MNDMINQSRRSFIKSTALVAGGLVVAFTIPQAKRFMSVANAAEAMPLPAPNAFLRIGADDRITVMLAHSEMGQGVWTTLPMLIADELDADWNKITVEHAPAAPAYIHTAYGIQITGGSSTTWSEFDRYRQAGALTRALMLQAAAKQWQVPVSALRTENGAVIYGKQTLRYGQLVEIASKLETPTTVTLKTPEQWKFIGKATKRLDSAEKINGTAKFGQDVQFDGLKVAMVARAPVFGTKLKSVDDSAARKVPGVIKVVKVPTGVAVIAEHYWAAKQGREALKLTWDLAGHDKPDSAALLSRYQVLATQAGLQAAKAGDVTAASKQAKQTISAEYVLPYLSHAPMEPLNCAVRISDQGCEIWTGTQMQTTDQAAAAKILGLKPEQVVIHTQFLGGGFGRRANPRADFVSEAVEVAKAAGLPVKTVWSREDDIKGGFYRPMFVHRATVGLDKQGSPLAWQHTLVGQSIIKGTPFEGFLIKEGIDGTSVEGVADSPYVKGTPHHQVHLHTVQSDVPVLWWRSVGHSHSGFVMESLIDELAHASKQDPLAYRRQLLKAHPRHLAALNLAAEQAGWGKPLPAGVFRGIAVHESFGSYVAQVAEVSVKAGEVKVHRVVVAIDCGLAVNPDGVKAQMESSVSFALGAALSSEISFKAGEVVQSNFHDYQVLRMKDMPKVEVHIVPSREKMGGVGEPGVPPLAPAVTNAIFAATGKRIRRLPIGEQLV</sequence>
<accession>A0A5B8CPX0</accession>
<organism evidence="2 3">
    <name type="scientific">Methylophilus medardicus</name>
    <dbReference type="NCBI Taxonomy" id="2588534"/>
    <lineage>
        <taxon>Bacteria</taxon>
        <taxon>Pseudomonadati</taxon>
        <taxon>Pseudomonadota</taxon>
        <taxon>Betaproteobacteria</taxon>
        <taxon>Nitrosomonadales</taxon>
        <taxon>Methylophilaceae</taxon>
        <taxon>Methylophilus</taxon>
    </lineage>
</organism>
<dbReference type="Proteomes" id="UP000311008">
    <property type="component" value="Chromosome"/>
</dbReference>
<dbReference type="InterPro" id="IPR012368">
    <property type="entry name" value="OxRdtase_Mopterin-bd_su_IorB"/>
</dbReference>
<dbReference type="SUPFAM" id="SSF56003">
    <property type="entry name" value="Molybdenum cofactor-binding domain"/>
    <property type="match status" value="2"/>
</dbReference>
<dbReference type="InterPro" id="IPR037165">
    <property type="entry name" value="AldOxase/xan_DH_Mopterin-bd_sf"/>
</dbReference>
<keyword evidence="3" id="KW-1185">Reference proteome</keyword>
<dbReference type="Pfam" id="PF02738">
    <property type="entry name" value="MoCoBD_1"/>
    <property type="match status" value="1"/>
</dbReference>
<name>A0A5B8CPX0_9PROT</name>
<dbReference type="PANTHER" id="PTHR47495">
    <property type="entry name" value="ALDEHYDE DEHYDROGENASE"/>
    <property type="match status" value="1"/>
</dbReference>
<dbReference type="Pfam" id="PF20256">
    <property type="entry name" value="MoCoBD_2"/>
    <property type="match status" value="2"/>
</dbReference>
<dbReference type="InterPro" id="IPR006311">
    <property type="entry name" value="TAT_signal"/>
</dbReference>
<evidence type="ECO:0000313" key="3">
    <source>
        <dbReference type="Proteomes" id="UP000311008"/>
    </source>
</evidence>
<dbReference type="EMBL" id="CP040946">
    <property type="protein sequence ID" value="QDC43237.1"/>
    <property type="molecule type" value="Genomic_DNA"/>
</dbReference>
<dbReference type="InterPro" id="IPR052516">
    <property type="entry name" value="N-heterocyclic_Hydroxylase"/>
</dbReference>
<dbReference type="SMART" id="SM01008">
    <property type="entry name" value="Ald_Xan_dh_C"/>
    <property type="match status" value="1"/>
</dbReference>
<dbReference type="Gene3D" id="3.30.365.10">
    <property type="entry name" value="Aldehyde oxidase/xanthine dehydrogenase, molybdopterin binding domain"/>
    <property type="match status" value="4"/>
</dbReference>
<dbReference type="OrthoDB" id="9767994at2"/>
<evidence type="ECO:0000259" key="1">
    <source>
        <dbReference type="SMART" id="SM01008"/>
    </source>
</evidence>
<gene>
    <name evidence="2" type="ORF">FIU01_00995</name>
</gene>
<protein>
    <submittedName>
        <fullName evidence="2">Xanthine dehydrogenase family protein molybdopterin-binding subunit</fullName>
    </submittedName>
</protein>
<dbReference type="Gene3D" id="3.90.1170.50">
    <property type="entry name" value="Aldehyde oxidase/xanthine dehydrogenase, a/b hammerhead"/>
    <property type="match status" value="1"/>
</dbReference>
<dbReference type="AlphaFoldDB" id="A0A5B8CPX0"/>
<dbReference type="RefSeq" id="WP_140002098.1">
    <property type="nucleotide sequence ID" value="NZ_CP040946.1"/>
</dbReference>
<dbReference type="GO" id="GO:0016491">
    <property type="term" value="F:oxidoreductase activity"/>
    <property type="evidence" value="ECO:0007669"/>
    <property type="project" value="InterPro"/>
</dbReference>
<proteinExistence type="predicted"/>
<dbReference type="InterPro" id="IPR000674">
    <property type="entry name" value="Ald_Oxase/Xan_DH_a/b"/>
</dbReference>
<dbReference type="PROSITE" id="PS51318">
    <property type="entry name" value="TAT"/>
    <property type="match status" value="1"/>
</dbReference>